<sequence>MGLTLGMVADYLEQVPSLKTINNHHVKDDNGCKTGQMPLTIELGKLLIDELLGVDDSEEERSEECTTLSEGERNALTGLREALDNLPTSLSFQSIMSTLTGLDSIQKQLLEAINVYLDSIDEFEEHQLLLKSVVLVLKILEYDLSKNPGPVTVGAGFFKIQVLSDKQRIENHGTILDLLNDVIKRFDKEYKQESTLQA</sequence>
<dbReference type="Proteomes" id="UP000054600">
    <property type="component" value="Unassembled WGS sequence"/>
</dbReference>
<dbReference type="EMBL" id="LNYW01000057">
    <property type="protein sequence ID" value="KTD58157.1"/>
    <property type="molecule type" value="Genomic_DNA"/>
</dbReference>
<proteinExistence type="predicted"/>
<dbReference type="AlphaFoldDB" id="A0A0W0YMM7"/>
<reference evidence="1 2" key="1">
    <citation type="submission" date="2015-11" db="EMBL/GenBank/DDBJ databases">
        <title>Genomic analysis of 38 Legionella species identifies large and diverse effector repertoires.</title>
        <authorList>
            <person name="Burstein D."/>
            <person name="Amaro F."/>
            <person name="Zusman T."/>
            <person name="Lifshitz Z."/>
            <person name="Cohen O."/>
            <person name="Gilbert J.A."/>
            <person name="Pupko T."/>
            <person name="Shuman H.A."/>
            <person name="Segal G."/>
        </authorList>
    </citation>
    <scope>NUCLEOTIDE SEQUENCE [LARGE SCALE GENOMIC DNA]</scope>
    <source>
        <strain evidence="1 2">ATCC 49655</strain>
    </source>
</reference>
<accession>A0A0W0YMM7</accession>
<name>A0A0W0YMM7_9GAMM</name>
<evidence type="ECO:0000313" key="1">
    <source>
        <dbReference type="EMBL" id="KTD58157.1"/>
    </source>
</evidence>
<protein>
    <submittedName>
        <fullName evidence="1">Uncharacterized protein</fullName>
    </submittedName>
</protein>
<evidence type="ECO:0000313" key="2">
    <source>
        <dbReference type="Proteomes" id="UP000054600"/>
    </source>
</evidence>
<dbReference type="eggNOG" id="ENOG5031EZX">
    <property type="taxonomic scope" value="Bacteria"/>
</dbReference>
<comment type="caution">
    <text evidence="1">The sequence shown here is derived from an EMBL/GenBank/DDBJ whole genome shotgun (WGS) entry which is preliminary data.</text>
</comment>
<keyword evidence="2" id="KW-1185">Reference proteome</keyword>
<dbReference type="RefSeq" id="WP_018576365.1">
    <property type="nucleotide sequence ID" value="NZ_KB892385.1"/>
</dbReference>
<dbReference type="OrthoDB" id="5653979at2"/>
<dbReference type="PATRIC" id="fig|1122169.6.peg.2449"/>
<gene>
    <name evidence="1" type="ORF">Lsha_2135</name>
</gene>
<organism evidence="1 2">
    <name type="scientific">Legionella shakespearei DSM 23087</name>
    <dbReference type="NCBI Taxonomy" id="1122169"/>
    <lineage>
        <taxon>Bacteria</taxon>
        <taxon>Pseudomonadati</taxon>
        <taxon>Pseudomonadota</taxon>
        <taxon>Gammaproteobacteria</taxon>
        <taxon>Legionellales</taxon>
        <taxon>Legionellaceae</taxon>
        <taxon>Legionella</taxon>
    </lineage>
</organism>